<gene>
    <name evidence="2" type="ORF">A7K91_00830</name>
</gene>
<feature type="transmembrane region" description="Helical" evidence="1">
    <location>
        <begin position="312"/>
        <end position="329"/>
    </location>
</feature>
<name>A0A1A5Y9A6_9BACL</name>
<keyword evidence="1" id="KW-1133">Transmembrane helix</keyword>
<protein>
    <submittedName>
        <fullName evidence="2">Uncharacterized protein</fullName>
    </submittedName>
</protein>
<evidence type="ECO:0000313" key="3">
    <source>
        <dbReference type="Proteomes" id="UP000092024"/>
    </source>
</evidence>
<feature type="transmembrane region" description="Helical" evidence="1">
    <location>
        <begin position="369"/>
        <end position="394"/>
    </location>
</feature>
<dbReference type="RefSeq" id="WP_068687066.1">
    <property type="nucleotide sequence ID" value="NZ_LYPA01000080.1"/>
</dbReference>
<feature type="transmembrane region" description="Helical" evidence="1">
    <location>
        <begin position="283"/>
        <end position="305"/>
    </location>
</feature>
<dbReference type="STRING" id="1844972.A7K91_00830"/>
<sequence length="411" mass="47269">MIKLIVFEFQKHFLKPSIIVAVLLFSILSIAKIHSIQNANSLFSSSNTTPTWKGLYWNLYEEFGGPITNEKIEKLMAIYRPLENQTADRTASSDHNPDSYTGGNIYMDRNFFMWNYVNPMKYAYDYKIYANQVVSAAESNMDFFESIGNTYEYKKNAVIKERFQERSITIFSYKEMYHYYVQYDFSAFLVLLICLYSLMHVFISEKETDMEMLLLTTKSGNNKTVFAKLIASAVFVYMLCSWFWIVDFVAFSLLFGSFESASTPLYALEDFVNSSINVSLSQYALLSGLIKTFGIFVFSLLFLLVSCFFKNALVAFIVSLSFMISLIFMNEVYMGSGRTLLKIINPFVLVVNRELFRKMEFVDLFGYPMIHYMAAILLAVAWGLLLTLGITVFVKKNGLSKGAKRHAIMDL</sequence>
<reference evidence="2 3" key="1">
    <citation type="submission" date="2016-05" db="EMBL/GenBank/DDBJ databases">
        <title>Paenibacillus oryzae. sp. nov., isolated from the rice root.</title>
        <authorList>
            <person name="Zhang J."/>
            <person name="Zhang X."/>
        </authorList>
    </citation>
    <scope>NUCLEOTIDE SEQUENCE [LARGE SCALE GENOMIC DNA]</scope>
    <source>
        <strain evidence="2 3">1DrF-4</strain>
    </source>
</reference>
<comment type="caution">
    <text evidence="2">The sequence shown here is derived from an EMBL/GenBank/DDBJ whole genome shotgun (WGS) entry which is preliminary data.</text>
</comment>
<evidence type="ECO:0000313" key="2">
    <source>
        <dbReference type="EMBL" id="OBR62206.1"/>
    </source>
</evidence>
<dbReference type="Proteomes" id="UP000092024">
    <property type="component" value="Unassembled WGS sequence"/>
</dbReference>
<evidence type="ECO:0000256" key="1">
    <source>
        <dbReference type="SAM" id="Phobius"/>
    </source>
</evidence>
<keyword evidence="1" id="KW-0472">Membrane</keyword>
<dbReference type="AlphaFoldDB" id="A0A1A5Y9A6"/>
<feature type="transmembrane region" description="Helical" evidence="1">
    <location>
        <begin position="12"/>
        <end position="31"/>
    </location>
</feature>
<accession>A0A1A5Y9A6</accession>
<keyword evidence="3" id="KW-1185">Reference proteome</keyword>
<feature type="transmembrane region" description="Helical" evidence="1">
    <location>
        <begin position="185"/>
        <end position="204"/>
    </location>
</feature>
<organism evidence="2 3">
    <name type="scientific">Paenibacillus oryzae</name>
    <dbReference type="NCBI Taxonomy" id="1844972"/>
    <lineage>
        <taxon>Bacteria</taxon>
        <taxon>Bacillati</taxon>
        <taxon>Bacillota</taxon>
        <taxon>Bacilli</taxon>
        <taxon>Bacillales</taxon>
        <taxon>Paenibacillaceae</taxon>
        <taxon>Paenibacillus</taxon>
    </lineage>
</organism>
<keyword evidence="1" id="KW-0812">Transmembrane</keyword>
<proteinExistence type="predicted"/>
<dbReference type="EMBL" id="LYPA01000080">
    <property type="protein sequence ID" value="OBR62206.1"/>
    <property type="molecule type" value="Genomic_DNA"/>
</dbReference>
<dbReference type="OrthoDB" id="9767197at2"/>
<feature type="transmembrane region" description="Helical" evidence="1">
    <location>
        <begin position="225"/>
        <end position="245"/>
    </location>
</feature>